<dbReference type="PROSITE" id="PS51842">
    <property type="entry name" value="IF_ROD_2"/>
    <property type="match status" value="2"/>
</dbReference>
<dbReference type="InterPro" id="IPR018039">
    <property type="entry name" value="IF_conserved"/>
</dbReference>
<evidence type="ECO:0000256" key="5">
    <source>
        <dbReference type="ARBA" id="ARBA00061646"/>
    </source>
</evidence>
<dbReference type="KEGG" id="csyr:103262746"/>
<dbReference type="FunFam" id="1.20.5.1160:FF:000001">
    <property type="entry name" value="Keratin type II"/>
    <property type="match status" value="2"/>
</dbReference>
<feature type="coiled-coil region" evidence="7">
    <location>
        <begin position="133"/>
        <end position="213"/>
    </location>
</feature>
<organism evidence="10 11">
    <name type="scientific">Carlito syrichta</name>
    <name type="common">Philippine tarsier</name>
    <name type="synonym">Tarsius syrichta</name>
    <dbReference type="NCBI Taxonomy" id="1868482"/>
    <lineage>
        <taxon>Eukaryota</taxon>
        <taxon>Metazoa</taxon>
        <taxon>Chordata</taxon>
        <taxon>Craniata</taxon>
        <taxon>Vertebrata</taxon>
        <taxon>Euteleostomi</taxon>
        <taxon>Mammalia</taxon>
        <taxon>Eutheria</taxon>
        <taxon>Euarchontoglires</taxon>
        <taxon>Primates</taxon>
        <taxon>Haplorrhini</taxon>
        <taxon>Tarsiiformes</taxon>
        <taxon>Tarsiidae</taxon>
        <taxon>Carlito</taxon>
    </lineage>
</organism>
<evidence type="ECO:0000259" key="9">
    <source>
        <dbReference type="PROSITE" id="PS51842"/>
    </source>
</evidence>
<feature type="coiled-coil region" evidence="7">
    <location>
        <begin position="571"/>
        <end position="651"/>
    </location>
</feature>
<evidence type="ECO:0000256" key="1">
    <source>
        <dbReference type="ARBA" id="ARBA00022744"/>
    </source>
</evidence>
<dbReference type="AlphaFoldDB" id="A0A1U7TQA0"/>
<dbReference type="SMART" id="SM01391">
    <property type="entry name" value="Filament"/>
    <property type="match status" value="2"/>
</dbReference>
<dbReference type="Gene3D" id="1.20.5.500">
    <property type="entry name" value="Single helix bin"/>
    <property type="match status" value="2"/>
</dbReference>
<dbReference type="Proteomes" id="UP000189704">
    <property type="component" value="Unplaced"/>
</dbReference>
<evidence type="ECO:0000256" key="8">
    <source>
        <dbReference type="SAM" id="MobiDB-lite"/>
    </source>
</evidence>
<feature type="compositionally biased region" description="Gly residues" evidence="8">
    <location>
        <begin position="723"/>
        <end position="761"/>
    </location>
</feature>
<dbReference type="GeneID" id="103262746"/>
<dbReference type="PANTHER" id="PTHR45616:SF24">
    <property type="entry name" value="KERATIN, TYPE II CYTOSKELETAL 1B"/>
    <property type="match status" value="1"/>
</dbReference>
<keyword evidence="1" id="KW-0416">Keratin</keyword>
<dbReference type="PRINTS" id="PR01276">
    <property type="entry name" value="TYPE2KERATIN"/>
</dbReference>
<evidence type="ECO:0000256" key="4">
    <source>
        <dbReference type="ARBA" id="ARBA00023054"/>
    </source>
</evidence>
<dbReference type="FunFam" id="1.20.5.170:FF:000065">
    <property type="entry name" value="Keratin, type II cytoskeletal 80"/>
    <property type="match status" value="1"/>
</dbReference>
<feature type="domain" description="IF rod" evidence="9">
    <location>
        <begin position="360"/>
        <end position="673"/>
    </location>
</feature>
<keyword evidence="2 6" id="KW-0403">Intermediate filament</keyword>
<accession>A0A1U7TQA0</accession>
<evidence type="ECO:0000256" key="3">
    <source>
        <dbReference type="ARBA" id="ARBA00022934"/>
    </source>
</evidence>
<dbReference type="Pfam" id="PF16208">
    <property type="entry name" value="Keratin_2_head"/>
    <property type="match status" value="1"/>
</dbReference>
<feature type="coiled-coil region" evidence="7">
    <location>
        <begin position="5"/>
        <end position="60"/>
    </location>
</feature>
<dbReference type="FunFam" id="1.20.5.170:FF:000004">
    <property type="entry name" value="Keratin, type II cytoskeletal 5"/>
    <property type="match status" value="1"/>
</dbReference>
<comment type="similarity">
    <text evidence="5 6">Belongs to the intermediate filament family.</text>
</comment>
<dbReference type="InterPro" id="IPR003054">
    <property type="entry name" value="Keratin_II"/>
</dbReference>
<dbReference type="Gene3D" id="1.20.5.1160">
    <property type="entry name" value="Vasodilator-stimulated phosphoprotein"/>
    <property type="match status" value="2"/>
</dbReference>
<dbReference type="InterPro" id="IPR032444">
    <property type="entry name" value="Keratin_2_head"/>
</dbReference>
<reference evidence="11" key="1">
    <citation type="submission" date="2025-08" db="UniProtKB">
        <authorList>
            <consortium name="RefSeq"/>
        </authorList>
    </citation>
    <scope>IDENTIFICATION</scope>
</reference>
<dbReference type="Gene3D" id="1.20.5.170">
    <property type="match status" value="2"/>
</dbReference>
<feature type="compositionally biased region" description="Polar residues" evidence="8">
    <location>
        <begin position="768"/>
        <end position="777"/>
    </location>
</feature>
<dbReference type="PANTHER" id="PTHR45616">
    <property type="entry name" value="GATA-TYPE DOMAIN-CONTAINING PROTEIN"/>
    <property type="match status" value="1"/>
</dbReference>
<dbReference type="GO" id="GO:0005615">
    <property type="term" value="C:extracellular space"/>
    <property type="evidence" value="ECO:0007669"/>
    <property type="project" value="TreeGrafter"/>
</dbReference>
<feature type="region of interest" description="Disordered" evidence="8">
    <location>
        <begin position="723"/>
        <end position="784"/>
    </location>
</feature>
<evidence type="ECO:0000313" key="10">
    <source>
        <dbReference type="Proteomes" id="UP000189704"/>
    </source>
</evidence>
<dbReference type="PROSITE" id="PS00226">
    <property type="entry name" value="IF_ROD_1"/>
    <property type="match status" value="2"/>
</dbReference>
<dbReference type="GO" id="GO:0045109">
    <property type="term" value="P:intermediate filament organization"/>
    <property type="evidence" value="ECO:0007669"/>
    <property type="project" value="TreeGrafter"/>
</dbReference>
<dbReference type="Pfam" id="PF00038">
    <property type="entry name" value="Filament"/>
    <property type="match status" value="2"/>
</dbReference>
<evidence type="ECO:0000256" key="7">
    <source>
        <dbReference type="SAM" id="Coils"/>
    </source>
</evidence>
<keyword evidence="3" id="KW-0164">Citrullination</keyword>
<keyword evidence="10" id="KW-1185">Reference proteome</keyword>
<dbReference type="GO" id="GO:0030280">
    <property type="term" value="F:structural constituent of skin epidermis"/>
    <property type="evidence" value="ECO:0007669"/>
    <property type="project" value="TreeGrafter"/>
</dbReference>
<name>A0A1U7TQA0_CARSF</name>
<gene>
    <name evidence="11" type="primary">LOC103262746</name>
</gene>
<protein>
    <submittedName>
        <fullName evidence="11">Keratin, type II cytoskeletal 1b</fullName>
    </submittedName>
</protein>
<feature type="coiled-coil region" evidence="7">
    <location>
        <begin position="436"/>
        <end position="463"/>
    </location>
</feature>
<evidence type="ECO:0000256" key="6">
    <source>
        <dbReference type="RuleBase" id="RU000685"/>
    </source>
</evidence>
<dbReference type="GO" id="GO:0005829">
    <property type="term" value="C:cytosol"/>
    <property type="evidence" value="ECO:0007669"/>
    <property type="project" value="UniProtKB-ARBA"/>
</dbReference>
<dbReference type="GO" id="GO:0045095">
    <property type="term" value="C:keratin filament"/>
    <property type="evidence" value="ECO:0007669"/>
    <property type="project" value="InterPro"/>
</dbReference>
<dbReference type="RefSeq" id="XP_008058578.2">
    <property type="nucleotide sequence ID" value="XM_008060387.2"/>
</dbReference>
<dbReference type="STRING" id="1868482.ENSTSYP00000027650"/>
<dbReference type="FunFam" id="1.20.5.500:FF:000001">
    <property type="entry name" value="Type II keratin 23"/>
    <property type="match status" value="2"/>
</dbReference>
<feature type="domain" description="IF rod" evidence="9">
    <location>
        <begin position="1"/>
        <end position="235"/>
    </location>
</feature>
<dbReference type="SUPFAM" id="SSF64593">
    <property type="entry name" value="Intermediate filament protein, coiled coil region"/>
    <property type="match status" value="3"/>
</dbReference>
<dbReference type="OrthoDB" id="9837555at2759"/>
<proteinExistence type="inferred from homology"/>
<evidence type="ECO:0000313" key="11">
    <source>
        <dbReference type="RefSeq" id="XP_008058578.2"/>
    </source>
</evidence>
<keyword evidence="4 7" id="KW-0175">Coiled coil</keyword>
<dbReference type="GO" id="GO:0031424">
    <property type="term" value="P:keratinization"/>
    <property type="evidence" value="ECO:0007669"/>
    <property type="project" value="TreeGrafter"/>
</dbReference>
<evidence type="ECO:0000256" key="2">
    <source>
        <dbReference type="ARBA" id="ARBA00022754"/>
    </source>
</evidence>
<dbReference type="InterPro" id="IPR039008">
    <property type="entry name" value="IF_rod_dom"/>
</dbReference>
<sequence>MQDLVEDFKKKYEDEINKRTAAENEFVGLKKDVDVAYMNKVELQAKVDALTDEINFLRTLHEMELSQMQSHVSDTSVVLSMDNNRCLDLDSIIAEVRAQYEEIAQRSKAEAEALYQTKLGELQSTAGRHGDDLRSTKSEIMELNRMIQRLRAEIENVKKQNANLQAAIAEAEQRGELALKDANAKLQDLQAALQKAKDDLARLLRDYQELMNVKLALDVEIATYRKLLEGEECRMSGECQSAVSISVVSNVTNTSSSVGGSRGGYGGGVGGGMGGGFRQGGGAGGGFGGARGFGGGGFGGGSFGGGGFGGAGFGASNFGLGGFGPSCPPGGIQEVTVNQSLLEPLHLEVDPEIQRIKTQEREQIMVLNNKFASFIDKVRFLEQQNQVLQTKWELLQQVNTSTWSNNLEPVLENYIRDLQRQVDFLHAEQMRQNTEARSMQDAVEDYKNKYEEEINKRTNSENDFVVLKKDVDAAYMNKVDLQSKVDTLLGELDFLKYFFMTELSQMQTHISDTNVILSMDNNRSLDLDSIIDAVRMQYELIAQKSKDEAEALYQTKYEELQITAGRHGDDLKNSKMEIAELNRTVQRLQAEIGNMRKQVDHMQSAISDAEERGERALQDAGQKLQDMEEALQQSKEELARLLRDYQAMLGAKLSLDVEIATYRQLLEGEEIRMSGELQNQVSISVQNSQVTTGGSSGGYSSGGYGSGGYSTGGYSGGGSRRGGGGSYGAGGSRGGSGGGYGSGSSGAYGGGSGKFGSGSGRSGRSSRVQIIQTSTNTSHKRVLE</sequence>